<dbReference type="Proteomes" id="UP000011988">
    <property type="component" value="Unassembled WGS sequence"/>
</dbReference>
<gene>
    <name evidence="1" type="ORF">LEP1GSC194_2379</name>
</gene>
<reference evidence="1 2" key="1">
    <citation type="submission" date="2013-01" db="EMBL/GenBank/DDBJ databases">
        <authorList>
            <person name="Harkins D.M."/>
            <person name="Durkin A.S."/>
            <person name="Brinkac L.M."/>
            <person name="Haft D.H."/>
            <person name="Selengut J.D."/>
            <person name="Sanka R."/>
            <person name="DePew J."/>
            <person name="Purushe J."/>
            <person name="Galloway R.L."/>
            <person name="Vinetz J.M."/>
            <person name="Sutton G.G."/>
            <person name="Nierman W.C."/>
            <person name="Fouts D.E."/>
        </authorList>
    </citation>
    <scope>NUCLEOTIDE SEQUENCE [LARGE SCALE GENOMIC DNA]</scope>
    <source>
        <strain evidence="1 2">79601</strain>
    </source>
</reference>
<evidence type="ECO:0000313" key="1">
    <source>
        <dbReference type="EMBL" id="EMJ95714.1"/>
    </source>
</evidence>
<comment type="caution">
    <text evidence="1">The sequence shown here is derived from an EMBL/GenBank/DDBJ whole genome shotgun (WGS) entry which is preliminary data.</text>
</comment>
<evidence type="ECO:0000313" key="2">
    <source>
        <dbReference type="Proteomes" id="UP000011988"/>
    </source>
</evidence>
<dbReference type="AlphaFoldDB" id="M6CVG2"/>
<organism evidence="1 2">
    <name type="scientific">Leptospira alstonii serovar Sichuan str. 79601</name>
    <dbReference type="NCBI Taxonomy" id="1218565"/>
    <lineage>
        <taxon>Bacteria</taxon>
        <taxon>Pseudomonadati</taxon>
        <taxon>Spirochaetota</taxon>
        <taxon>Spirochaetia</taxon>
        <taxon>Leptospirales</taxon>
        <taxon>Leptospiraceae</taxon>
        <taxon>Leptospira</taxon>
    </lineage>
</organism>
<accession>M6CVG2</accession>
<sequence length="43" mass="5273">MKLKSRSARWVRPSQGRIRPNFLHELTFIYLVIVERMIRKKFA</sequence>
<protein>
    <submittedName>
        <fullName evidence="1">Uncharacterized protein</fullName>
    </submittedName>
</protein>
<name>M6CVG2_9LEPT</name>
<proteinExistence type="predicted"/>
<dbReference type="EMBL" id="ANIK01000032">
    <property type="protein sequence ID" value="EMJ95714.1"/>
    <property type="molecule type" value="Genomic_DNA"/>
</dbReference>
<dbReference type="PATRIC" id="fig|1218565.3.peg.1716"/>